<evidence type="ECO:0000313" key="7">
    <source>
        <dbReference type="EMBL" id="EKV32300.1"/>
    </source>
</evidence>
<dbReference type="RefSeq" id="WP_009538788.1">
    <property type="nucleotide sequence ID" value="NZ_ANHY01000003.1"/>
</dbReference>
<comment type="caution">
    <text evidence="7">The sequence shown here is derived from an EMBL/GenBank/DDBJ whole genome shotgun (WGS) entry which is preliminary data.</text>
</comment>
<dbReference type="GO" id="GO:0009055">
    <property type="term" value="F:electron transfer activity"/>
    <property type="evidence" value="ECO:0007669"/>
    <property type="project" value="InterPro"/>
</dbReference>
<dbReference type="STRING" id="1238182.C882_2377"/>
<feature type="domain" description="Cytochrome c" evidence="6">
    <location>
        <begin position="30"/>
        <end position="125"/>
    </location>
</feature>
<organism evidence="7 8">
    <name type="scientific">Caenispirillum salinarum AK4</name>
    <dbReference type="NCBI Taxonomy" id="1238182"/>
    <lineage>
        <taxon>Bacteria</taxon>
        <taxon>Pseudomonadati</taxon>
        <taxon>Pseudomonadota</taxon>
        <taxon>Alphaproteobacteria</taxon>
        <taxon>Rhodospirillales</taxon>
        <taxon>Novispirillaceae</taxon>
        <taxon>Caenispirillum</taxon>
    </lineage>
</organism>
<accession>K9H202</accession>
<keyword evidence="2 4" id="KW-0479">Metal-binding</keyword>
<proteinExistence type="predicted"/>
<evidence type="ECO:0000313" key="8">
    <source>
        <dbReference type="Proteomes" id="UP000009881"/>
    </source>
</evidence>
<protein>
    <submittedName>
        <fullName evidence="7">Cytochrome c family protein, putative</fullName>
    </submittedName>
</protein>
<dbReference type="OrthoDB" id="335174at2"/>
<evidence type="ECO:0000256" key="5">
    <source>
        <dbReference type="SAM" id="SignalP"/>
    </source>
</evidence>
<evidence type="ECO:0000256" key="1">
    <source>
        <dbReference type="ARBA" id="ARBA00022617"/>
    </source>
</evidence>
<reference evidence="7 8" key="1">
    <citation type="journal article" date="2013" name="Genome Announc.">
        <title>Draft Genome Sequence of an Alphaproteobacterium, Caenispirillum salinarum AK4(T), Isolated from a Solar Saltern.</title>
        <authorList>
            <person name="Khatri I."/>
            <person name="Singh A."/>
            <person name="Korpole S."/>
            <person name="Pinnaka A.K."/>
            <person name="Subramanian S."/>
        </authorList>
    </citation>
    <scope>NUCLEOTIDE SEQUENCE [LARGE SCALE GENOMIC DNA]</scope>
    <source>
        <strain evidence="7 8">AK4</strain>
    </source>
</reference>
<dbReference type="EMBL" id="ANHY01000003">
    <property type="protein sequence ID" value="EKV32300.1"/>
    <property type="molecule type" value="Genomic_DNA"/>
</dbReference>
<keyword evidence="3 4" id="KW-0408">Iron</keyword>
<feature type="signal peptide" evidence="5">
    <location>
        <begin position="1"/>
        <end position="23"/>
    </location>
</feature>
<name>K9H202_9PROT</name>
<dbReference type="Proteomes" id="UP000009881">
    <property type="component" value="Unassembled WGS sequence"/>
</dbReference>
<dbReference type="eggNOG" id="COG2010">
    <property type="taxonomic scope" value="Bacteria"/>
</dbReference>
<evidence type="ECO:0000256" key="3">
    <source>
        <dbReference type="ARBA" id="ARBA00023004"/>
    </source>
</evidence>
<dbReference type="PROSITE" id="PS51007">
    <property type="entry name" value="CYTC"/>
    <property type="match status" value="1"/>
</dbReference>
<keyword evidence="8" id="KW-1185">Reference proteome</keyword>
<dbReference type="AlphaFoldDB" id="K9H202"/>
<dbReference type="InterPro" id="IPR009056">
    <property type="entry name" value="Cyt_c-like_dom"/>
</dbReference>
<dbReference type="Pfam" id="PF00034">
    <property type="entry name" value="Cytochrom_C"/>
    <property type="match status" value="1"/>
</dbReference>
<evidence type="ECO:0000256" key="2">
    <source>
        <dbReference type="ARBA" id="ARBA00022723"/>
    </source>
</evidence>
<keyword evidence="5" id="KW-0732">Signal</keyword>
<dbReference type="GO" id="GO:0020037">
    <property type="term" value="F:heme binding"/>
    <property type="evidence" value="ECO:0007669"/>
    <property type="project" value="InterPro"/>
</dbReference>
<evidence type="ECO:0000259" key="6">
    <source>
        <dbReference type="PROSITE" id="PS51007"/>
    </source>
</evidence>
<dbReference type="PATRIC" id="fig|1238182.3.peg.337"/>
<dbReference type="Gene3D" id="1.10.760.10">
    <property type="entry name" value="Cytochrome c-like domain"/>
    <property type="match status" value="1"/>
</dbReference>
<dbReference type="SUPFAM" id="SSF46626">
    <property type="entry name" value="Cytochrome c"/>
    <property type="match status" value="1"/>
</dbReference>
<gene>
    <name evidence="7" type="ORF">C882_2377</name>
</gene>
<evidence type="ECO:0000256" key="4">
    <source>
        <dbReference type="PROSITE-ProRule" id="PRU00433"/>
    </source>
</evidence>
<feature type="chain" id="PRO_5003929789" evidence="5">
    <location>
        <begin position="24"/>
        <end position="146"/>
    </location>
</feature>
<keyword evidence="1 4" id="KW-0349">Heme</keyword>
<sequence>MRAILAVLLASATVVGAGAPVRAADAAGGDQGALGKRVYGTHCAVCHGTDGTGTGPYAELLTTALPDLTRLSARNDGVFPHERIRQVIDGRADVGAHGSRDMPIWGEAFSRAAIDHYQDYYTRAQAEAFVNGRILAVMDYLQTLQQ</sequence>
<dbReference type="InterPro" id="IPR036909">
    <property type="entry name" value="Cyt_c-like_dom_sf"/>
</dbReference>
<dbReference type="GO" id="GO:0046872">
    <property type="term" value="F:metal ion binding"/>
    <property type="evidence" value="ECO:0007669"/>
    <property type="project" value="UniProtKB-KW"/>
</dbReference>